<dbReference type="InterPro" id="IPR051922">
    <property type="entry name" value="Bact_Sporulation_Assoc"/>
</dbReference>
<reference evidence="3 4" key="1">
    <citation type="submission" date="2021-07" db="EMBL/GenBank/DDBJ databases">
        <title>Paenibacillus radiodurans sp. nov., isolated from the southeastern edge of Tengger Desert.</title>
        <authorList>
            <person name="Zhang G."/>
        </authorList>
    </citation>
    <scope>NUCLEOTIDE SEQUENCE [LARGE SCALE GENOMIC DNA]</scope>
    <source>
        <strain evidence="3 4">CCM 7311</strain>
    </source>
</reference>
<accession>A0ABS7C9I4</accession>
<name>A0ABS7C9I4_9BACL</name>
<dbReference type="NCBIfam" id="TIGR02669">
    <property type="entry name" value="SpoIID_LytB"/>
    <property type="match status" value="1"/>
</dbReference>
<dbReference type="Pfam" id="PF05036">
    <property type="entry name" value="SPOR"/>
    <property type="match status" value="1"/>
</dbReference>
<dbReference type="InterPro" id="IPR007730">
    <property type="entry name" value="SPOR-like_dom"/>
</dbReference>
<evidence type="ECO:0000259" key="2">
    <source>
        <dbReference type="Pfam" id="PF08486"/>
    </source>
</evidence>
<dbReference type="EMBL" id="JAHZIK010000902">
    <property type="protein sequence ID" value="MBW7457600.1"/>
    <property type="molecule type" value="Genomic_DNA"/>
</dbReference>
<organism evidence="3 4">
    <name type="scientific">Paenibacillus sepulcri</name>
    <dbReference type="NCBI Taxonomy" id="359917"/>
    <lineage>
        <taxon>Bacteria</taxon>
        <taxon>Bacillati</taxon>
        <taxon>Bacillota</taxon>
        <taxon>Bacilli</taxon>
        <taxon>Bacillales</taxon>
        <taxon>Paenibacillaceae</taxon>
        <taxon>Paenibacillus</taxon>
    </lineage>
</organism>
<evidence type="ECO:0000313" key="4">
    <source>
        <dbReference type="Proteomes" id="UP001519887"/>
    </source>
</evidence>
<evidence type="ECO:0000259" key="1">
    <source>
        <dbReference type="Pfam" id="PF05036"/>
    </source>
</evidence>
<dbReference type="Pfam" id="PF08486">
    <property type="entry name" value="SpoIID"/>
    <property type="match status" value="1"/>
</dbReference>
<gene>
    <name evidence="3" type="ORF">K0U00_26510</name>
</gene>
<dbReference type="PANTHER" id="PTHR30032:SF4">
    <property type="entry name" value="AMIDASE ENHANCER"/>
    <property type="match status" value="1"/>
</dbReference>
<proteinExistence type="predicted"/>
<dbReference type="Proteomes" id="UP001519887">
    <property type="component" value="Unassembled WGS sequence"/>
</dbReference>
<evidence type="ECO:0000313" key="3">
    <source>
        <dbReference type="EMBL" id="MBW7457600.1"/>
    </source>
</evidence>
<dbReference type="InterPro" id="IPR013486">
    <property type="entry name" value="SpoIID/LytB"/>
</dbReference>
<dbReference type="PANTHER" id="PTHR30032">
    <property type="entry name" value="N-ACETYLMURAMOYL-L-ALANINE AMIDASE-RELATED"/>
    <property type="match status" value="1"/>
</dbReference>
<feature type="non-terminal residue" evidence="3">
    <location>
        <position position="514"/>
    </location>
</feature>
<keyword evidence="4" id="KW-1185">Reference proteome</keyword>
<sequence>MNVMRAGSDKKAAGSKGPKASYNWAATAMLSALVFLLVAAAQPAQGAVTSLDTIRVGLFLDVPGKYTLNTATATVSSAAPIQVGLRQPSGVTPLFQSSAGESIRFTLDDYKPKVLETGDFQTALSAAKRLKAIGGTPLLTSLFENNGTAYQVLEGTYTTAAAARTASEKWQKDGTIAALGGQAKPDITGPLHAEAGSFNTREEAAAAAKSFGAAGIDAFAAIKSVGGAAGSYTVIVGAAADSAALDNIKAQAAAADNGLPLTATDPAAAYVIIRNDHTISEAAAAPQMLYSVPMAESKLWLSTSASSGIKLTERYNRSYRGQIELSGVNNKLTVINELPFEQYLYAVVGAEMPASWPAEALKSQAVAARTYALFQGFKFQVAHVVDTTLSQAYGGIGSEKPTTIAAVDATKGEVLTYNGSVIEALFSSSAGGQTADSMEIWGNDVGYLKTVPSPDESSEKGLKHWQRAVLPTGVVGYIREDLLEETGEKNAAGQPLMRVNADSVQVRPAPLVDE</sequence>
<protein>
    <submittedName>
        <fullName evidence="3">SpoIID/LytB domain-containing protein</fullName>
    </submittedName>
</protein>
<dbReference type="InterPro" id="IPR013693">
    <property type="entry name" value="SpoIID/LytB_N"/>
</dbReference>
<feature type="domain" description="SPOR" evidence="1">
    <location>
        <begin position="195"/>
        <end position="254"/>
    </location>
</feature>
<comment type="caution">
    <text evidence="3">The sequence shown here is derived from an EMBL/GenBank/DDBJ whole genome shotgun (WGS) entry which is preliminary data.</text>
</comment>
<feature type="domain" description="Sporulation stage II protein D amidase enhancer LytB N-terminal" evidence="2">
    <location>
        <begin position="329"/>
        <end position="417"/>
    </location>
</feature>